<gene>
    <name evidence="1" type="ORF">ACFOMH_18695</name>
</gene>
<reference evidence="2" key="1">
    <citation type="journal article" date="2019" name="Int. J. Syst. Evol. Microbiol.">
        <title>The Global Catalogue of Microorganisms (GCM) 10K type strain sequencing project: providing services to taxonomists for standard genome sequencing and annotation.</title>
        <authorList>
            <consortium name="The Broad Institute Genomics Platform"/>
            <consortium name="The Broad Institute Genome Sequencing Center for Infectious Disease"/>
            <person name="Wu L."/>
            <person name="Ma J."/>
        </authorList>
    </citation>
    <scope>NUCLEOTIDE SEQUENCE [LARGE SCALE GENOMIC DNA]</scope>
    <source>
        <strain evidence="2">KCTC 42899</strain>
    </source>
</reference>
<organism evidence="1 2">
    <name type="scientific">Paracoccus mangrovi</name>
    <dbReference type="NCBI Taxonomy" id="1715645"/>
    <lineage>
        <taxon>Bacteria</taxon>
        <taxon>Pseudomonadati</taxon>
        <taxon>Pseudomonadota</taxon>
        <taxon>Alphaproteobacteria</taxon>
        <taxon>Rhodobacterales</taxon>
        <taxon>Paracoccaceae</taxon>
        <taxon>Paracoccus</taxon>
    </lineage>
</organism>
<comment type="caution">
    <text evidence="1">The sequence shown here is derived from an EMBL/GenBank/DDBJ whole genome shotgun (WGS) entry which is preliminary data.</text>
</comment>
<name>A0ABV7R8W9_9RHOB</name>
<evidence type="ECO:0000313" key="2">
    <source>
        <dbReference type="Proteomes" id="UP001595721"/>
    </source>
</evidence>
<dbReference type="Proteomes" id="UP001595721">
    <property type="component" value="Unassembled WGS sequence"/>
</dbReference>
<proteinExistence type="predicted"/>
<evidence type="ECO:0000313" key="1">
    <source>
        <dbReference type="EMBL" id="MFC3530202.1"/>
    </source>
</evidence>
<dbReference type="RefSeq" id="WP_377746372.1">
    <property type="nucleotide sequence ID" value="NZ_JBHRXJ010000021.1"/>
</dbReference>
<sequence length="66" mass="7226">MNMNLRAQALNAANIADRLTWQTRTKMVDGEKVFVVPAGEATAMKEQLIAISHVLNDIADNQDASN</sequence>
<accession>A0ABV7R8W9</accession>
<protein>
    <submittedName>
        <fullName evidence="1">Uncharacterized protein</fullName>
    </submittedName>
</protein>
<keyword evidence="2" id="KW-1185">Reference proteome</keyword>
<dbReference type="EMBL" id="JBHRXJ010000021">
    <property type="protein sequence ID" value="MFC3530202.1"/>
    <property type="molecule type" value="Genomic_DNA"/>
</dbReference>